<dbReference type="PROSITE" id="PS01248">
    <property type="entry name" value="EGF_LAM_1"/>
    <property type="match status" value="1"/>
</dbReference>
<dbReference type="Pfam" id="PF02469">
    <property type="entry name" value="Fasciclin"/>
    <property type="match status" value="4"/>
</dbReference>
<dbReference type="SMART" id="SM00181">
    <property type="entry name" value="EGF"/>
    <property type="match status" value="6"/>
</dbReference>
<keyword evidence="4" id="KW-1133">Transmembrane helix</keyword>
<protein>
    <submittedName>
        <fullName evidence="10">Stabilin-1 isoform X1</fullName>
    </submittedName>
</protein>
<dbReference type="PROSITE" id="PS50213">
    <property type="entry name" value="FAS1"/>
    <property type="match status" value="4"/>
</dbReference>
<organism evidence="10 11">
    <name type="scientific">Paramuricea clavata</name>
    <name type="common">Red gorgonian</name>
    <name type="synonym">Violescent sea-whip</name>
    <dbReference type="NCBI Taxonomy" id="317549"/>
    <lineage>
        <taxon>Eukaryota</taxon>
        <taxon>Metazoa</taxon>
        <taxon>Cnidaria</taxon>
        <taxon>Anthozoa</taxon>
        <taxon>Octocorallia</taxon>
        <taxon>Malacalcyonacea</taxon>
        <taxon>Plexauridae</taxon>
        <taxon>Paramuricea</taxon>
    </lineage>
</organism>
<evidence type="ECO:0000256" key="2">
    <source>
        <dbReference type="ARBA" id="ARBA00022536"/>
    </source>
</evidence>
<dbReference type="Proteomes" id="UP001152795">
    <property type="component" value="Unassembled WGS sequence"/>
</dbReference>
<keyword evidence="5" id="KW-0472">Membrane</keyword>
<dbReference type="Pfam" id="PF12947">
    <property type="entry name" value="EGF_3"/>
    <property type="match status" value="3"/>
</dbReference>
<evidence type="ECO:0000313" key="11">
    <source>
        <dbReference type="Proteomes" id="UP001152795"/>
    </source>
</evidence>
<dbReference type="Gene3D" id="2.10.25.10">
    <property type="entry name" value="Laminin"/>
    <property type="match status" value="3"/>
</dbReference>
<sequence length="970" mass="106572">MSAPGVKECQCKSGYVGNGTYCYGNIVQRIDDLHGYGQNKDKFIHVKNIIKKHPDLTFAFTDRGPFTIFLPTDKGLESKFNKSQLSYIISDKQMVRDLILVHSASAFLPTSVLNDDGRLTTLKGWDAAVTSNGGMFYQLSGHAPKPSITRSDIMAWNGILHVIDEPVWIPDFTNITKTSSKTLWQVIDERSELRTFRDFIQLADMQSQLQTTTDDLTLVAPVNEAFVNFDKNDTEFLRTPKGKAKLQAILRHHIFRIKIGIIDLSYKSSIMSLAAELVNVNVTDKGALLLGKKSKLIDNNIPAVNGYLHLTDNLLVPSFVLPIVQRHCDNNTKIVNSPCRPCRLTYTNGNCPQGTVTTNKRQYCLYRINYVIGSKVFTGCKSLCVPAIKKCCKGFYGSDCSSCPGPVGNPCFGNGNCLDGEKGSGNCKCFNGFRGTACELCKDGKFGLDCKKSCRCLHGTCDSGRFGNGSCVPSTCVAGFYGENCAISVRPCAGDPRVKAACHIHANCYLNNSQPICICNTGYEEILQNCYEIDPCLKAGRGGCDKNAICTKTAPGRSTCTCSVGWTGDGTYCTPINYCAMPSRGGCHRNAKCTFLGPAQVKCECNAGYEGGGTSCREINTCLRNNGNCSPLARCIKTGPGKNKCICRVGYLGDGVTCQGSLSVVAQRQNELSIISSLMVKYNLVRYLADPKRNVTVFVPSNAAISKLDPARRKLLDVPINLYFLGGSNAVPGLYTSSSLRDETIKRLPSLFKNVYMTINHTDSGEPLIGGIANITTANITASNGILHIVDKVLFPAFVRTPRTEPTVYEGLCGHNTTFTEMCNFIQKFNLQEEMKSCNHCSIFVPTDEAFHKLSQAQYQNISRKGILFHMTNHFIAPRTILEGQQFASRAGQFYMLYFQKNDKGELTVNGVLPTYYKSNSTWIIYKIPTVLQAIGNTCYEKWRIVLKGRPEGSREQLGQFATGPPKSSG</sequence>
<dbReference type="PANTHER" id="PTHR24038:SF11">
    <property type="entry name" value="INTEGRIN BETA-LIKE PROTEIN E"/>
    <property type="match status" value="1"/>
</dbReference>
<comment type="caution">
    <text evidence="10">The sequence shown here is derived from an EMBL/GenBank/DDBJ whole genome shotgun (WGS) entry which is preliminary data.</text>
</comment>
<gene>
    <name evidence="10" type="ORF">PACLA_8A052070</name>
</gene>
<dbReference type="InterPro" id="IPR024731">
    <property type="entry name" value="NELL2-like_EGF"/>
</dbReference>
<reference evidence="10" key="1">
    <citation type="submission" date="2020-04" db="EMBL/GenBank/DDBJ databases">
        <authorList>
            <person name="Alioto T."/>
            <person name="Alioto T."/>
            <person name="Gomez Garrido J."/>
        </authorList>
    </citation>
    <scope>NUCLEOTIDE SEQUENCE</scope>
    <source>
        <strain evidence="10">A484AB</strain>
    </source>
</reference>
<comment type="caution">
    <text evidence="9">Lacks conserved residue(s) required for the propagation of feature annotation.</text>
</comment>
<dbReference type="PANTHER" id="PTHR24038">
    <property type="entry name" value="STABILIN"/>
    <property type="match status" value="1"/>
</dbReference>
<dbReference type="AlphaFoldDB" id="A0A6S7HCX8"/>
<evidence type="ECO:0000256" key="7">
    <source>
        <dbReference type="ARBA" id="ARBA00023170"/>
    </source>
</evidence>
<dbReference type="FunFam" id="2.10.25.10:FF:000040">
    <property type="entry name" value="Stabilin 2"/>
    <property type="match status" value="2"/>
</dbReference>
<dbReference type="SMART" id="SM00554">
    <property type="entry name" value="FAS1"/>
    <property type="match status" value="4"/>
</dbReference>
<keyword evidence="7" id="KW-0675">Receptor</keyword>
<keyword evidence="6 9" id="KW-1015">Disulfide bond</keyword>
<dbReference type="SUPFAM" id="SSF82153">
    <property type="entry name" value="FAS1 domain"/>
    <property type="match status" value="4"/>
</dbReference>
<evidence type="ECO:0000256" key="5">
    <source>
        <dbReference type="ARBA" id="ARBA00023136"/>
    </source>
</evidence>
<evidence type="ECO:0000256" key="4">
    <source>
        <dbReference type="ARBA" id="ARBA00022989"/>
    </source>
</evidence>
<evidence type="ECO:0000256" key="8">
    <source>
        <dbReference type="ARBA" id="ARBA00023180"/>
    </source>
</evidence>
<evidence type="ECO:0000256" key="1">
    <source>
        <dbReference type="ARBA" id="ARBA00004479"/>
    </source>
</evidence>
<accession>A0A6S7HCX8</accession>
<dbReference type="InterPro" id="IPR000742">
    <property type="entry name" value="EGF"/>
</dbReference>
<keyword evidence="3" id="KW-0812">Transmembrane</keyword>
<dbReference type="PROSITE" id="PS50026">
    <property type="entry name" value="EGF_3"/>
    <property type="match status" value="4"/>
</dbReference>
<dbReference type="OrthoDB" id="286301at2759"/>
<dbReference type="Gene3D" id="2.30.180.10">
    <property type="entry name" value="FAS1 domain"/>
    <property type="match status" value="4"/>
</dbReference>
<dbReference type="GO" id="GO:0016020">
    <property type="term" value="C:membrane"/>
    <property type="evidence" value="ECO:0007669"/>
    <property type="project" value="UniProtKB-SubCell"/>
</dbReference>
<evidence type="ECO:0000256" key="6">
    <source>
        <dbReference type="ARBA" id="ARBA00023157"/>
    </source>
</evidence>
<evidence type="ECO:0000313" key="10">
    <source>
        <dbReference type="EMBL" id="CAB4002109.1"/>
    </source>
</evidence>
<keyword evidence="2 9" id="KW-0245">EGF-like domain</keyword>
<name>A0A6S7HCX8_PARCT</name>
<evidence type="ECO:0000256" key="3">
    <source>
        <dbReference type="ARBA" id="ARBA00022692"/>
    </source>
</evidence>
<keyword evidence="11" id="KW-1185">Reference proteome</keyword>
<proteinExistence type="predicted"/>
<dbReference type="Pfam" id="PF24887">
    <property type="entry name" value="EGF_STAB1-2"/>
    <property type="match status" value="1"/>
</dbReference>
<dbReference type="PROSITE" id="PS01186">
    <property type="entry name" value="EGF_2"/>
    <property type="match status" value="4"/>
</dbReference>
<dbReference type="InterPro" id="IPR000782">
    <property type="entry name" value="FAS1_domain"/>
</dbReference>
<feature type="disulfide bond" evidence="9">
    <location>
        <begin position="429"/>
        <end position="438"/>
    </location>
</feature>
<keyword evidence="8" id="KW-0325">Glycoprotein</keyword>
<dbReference type="InterPro" id="IPR056806">
    <property type="entry name" value="EGF_STAB1-2"/>
</dbReference>
<dbReference type="PROSITE" id="PS00022">
    <property type="entry name" value="EGF_1"/>
    <property type="match status" value="1"/>
</dbReference>
<dbReference type="InterPro" id="IPR036378">
    <property type="entry name" value="FAS1_dom_sf"/>
</dbReference>
<dbReference type="EMBL" id="CACRXK020004258">
    <property type="protein sequence ID" value="CAB4002109.1"/>
    <property type="molecule type" value="Genomic_DNA"/>
</dbReference>
<comment type="subcellular location">
    <subcellularLocation>
        <location evidence="1">Membrane</location>
        <topology evidence="1">Single-pass type I membrane protein</topology>
    </subcellularLocation>
</comment>
<dbReference type="InterPro" id="IPR002049">
    <property type="entry name" value="LE_dom"/>
</dbReference>
<evidence type="ECO:0000256" key="9">
    <source>
        <dbReference type="PROSITE-ProRule" id="PRU00076"/>
    </source>
</evidence>